<dbReference type="Pfam" id="PF16548">
    <property type="entry name" value="FlgT_N"/>
    <property type="match status" value="1"/>
</dbReference>
<name>X1EUH0_9ZZZZ</name>
<accession>X1EUH0</accession>
<dbReference type="Gene3D" id="3.30.1660.40">
    <property type="entry name" value="FlgT, N-terminal domain"/>
    <property type="match status" value="1"/>
</dbReference>
<feature type="non-terminal residue" evidence="2">
    <location>
        <position position="265"/>
    </location>
</feature>
<protein>
    <recommendedName>
        <fullName evidence="1">Flagellar assembly protein T N-terminal domain-containing protein</fullName>
    </recommendedName>
</protein>
<dbReference type="EMBL" id="BART01029926">
    <property type="protein sequence ID" value="GAH12283.1"/>
    <property type="molecule type" value="Genomic_DNA"/>
</dbReference>
<evidence type="ECO:0000259" key="1">
    <source>
        <dbReference type="Pfam" id="PF16548"/>
    </source>
</evidence>
<comment type="caution">
    <text evidence="2">The sequence shown here is derived from an EMBL/GenBank/DDBJ whole genome shotgun (WGS) entry which is preliminary data.</text>
</comment>
<gene>
    <name evidence="2" type="ORF">S01H4_52391</name>
</gene>
<feature type="domain" description="Flagellar assembly protein T N-terminal" evidence="1">
    <location>
        <begin position="12"/>
        <end position="99"/>
    </location>
</feature>
<organism evidence="2">
    <name type="scientific">marine sediment metagenome</name>
    <dbReference type="NCBI Taxonomy" id="412755"/>
    <lineage>
        <taxon>unclassified sequences</taxon>
        <taxon>metagenomes</taxon>
        <taxon>ecological metagenomes</taxon>
    </lineage>
</organism>
<dbReference type="AlphaFoldDB" id="X1EUH0"/>
<evidence type="ECO:0000313" key="2">
    <source>
        <dbReference type="EMBL" id="GAH12283.1"/>
    </source>
</evidence>
<dbReference type="InterPro" id="IPR032370">
    <property type="entry name" value="FlgT_N"/>
</dbReference>
<proteinExistence type="predicted"/>
<reference evidence="2" key="1">
    <citation type="journal article" date="2014" name="Front. Microbiol.">
        <title>High frequency of phylogenetically diverse reductive dehalogenase-homologous genes in deep subseafloor sedimentary metagenomes.</title>
        <authorList>
            <person name="Kawai M."/>
            <person name="Futagami T."/>
            <person name="Toyoda A."/>
            <person name="Takaki Y."/>
            <person name="Nishi S."/>
            <person name="Hori S."/>
            <person name="Arai W."/>
            <person name="Tsubouchi T."/>
            <person name="Morono Y."/>
            <person name="Uchiyama I."/>
            <person name="Ito T."/>
            <person name="Fujiyama A."/>
            <person name="Inagaki F."/>
            <person name="Takami H."/>
        </authorList>
    </citation>
    <scope>NUCLEOTIDE SEQUENCE</scope>
    <source>
        <strain evidence="2">Expedition CK06-06</strain>
    </source>
</reference>
<dbReference type="InterPro" id="IPR038180">
    <property type="entry name" value="FlgT_N_sf"/>
</dbReference>
<sequence>MLLCVPLVYGETVTVVGQAPIIAGNDSQARQKAIEDAKRAAVEQGVGTLIDSKTKVANFQVLQDRIYSRASGYVTNYNILSGGKTPDGSMYTVTIRANVQTASIKNDLRAIGILMAQVGNPRFMAVYVPETKSSAYRHSRVVRATEQAINGVFARKGFIVLDRMFINNVYNEIEQAGRIDVDMNDLSALALKYRADLLLVYDVHAAKKVGGKSKYFGGIIVEVALRAVAPATADLIAQKSGDLYVRTIKAAGNYYDNMQAAKAAD</sequence>